<organism evidence="2 3">
    <name type="scientific">Rothia aeria F0184</name>
    <dbReference type="NCBI Taxonomy" id="888019"/>
    <lineage>
        <taxon>Bacteria</taxon>
        <taxon>Bacillati</taxon>
        <taxon>Actinomycetota</taxon>
        <taxon>Actinomycetes</taxon>
        <taxon>Micrococcales</taxon>
        <taxon>Micrococcaceae</taxon>
        <taxon>Rothia</taxon>
    </lineage>
</organism>
<comment type="caution">
    <text evidence="2">The sequence shown here is derived from an EMBL/GenBank/DDBJ whole genome shotgun (WGS) entry which is preliminary data.</text>
</comment>
<dbReference type="AlphaFoldDB" id="U7V1N5"/>
<sequence>MCDLPAGFLHKQGRRTRAPPLPHPAAFTKSPENTGFTEHLTPEHPAQPASVIYSTQFWFP</sequence>
<reference evidence="2 3" key="1">
    <citation type="submission" date="2013-08" db="EMBL/GenBank/DDBJ databases">
        <authorList>
            <person name="Weinstock G."/>
            <person name="Sodergren E."/>
            <person name="Wylie T."/>
            <person name="Fulton L."/>
            <person name="Fulton R."/>
            <person name="Fronick C."/>
            <person name="O'Laughlin M."/>
            <person name="Godfrey J."/>
            <person name="Miner T."/>
            <person name="Herter B."/>
            <person name="Appelbaum E."/>
            <person name="Cordes M."/>
            <person name="Lek S."/>
            <person name="Wollam A."/>
            <person name="Pepin K.H."/>
            <person name="Palsikar V.B."/>
            <person name="Mitreva M."/>
            <person name="Wilson R.K."/>
        </authorList>
    </citation>
    <scope>NUCLEOTIDE SEQUENCE [LARGE SCALE GENOMIC DNA]</scope>
    <source>
        <strain evidence="2 3">F0184</strain>
    </source>
</reference>
<accession>U7V1N5</accession>
<evidence type="ECO:0000256" key="1">
    <source>
        <dbReference type="SAM" id="MobiDB-lite"/>
    </source>
</evidence>
<feature type="region of interest" description="Disordered" evidence="1">
    <location>
        <begin position="1"/>
        <end position="24"/>
    </location>
</feature>
<gene>
    <name evidence="2" type="ORF">HMPREF0742_01880</name>
</gene>
<name>U7V1N5_9MICC</name>
<dbReference type="Proteomes" id="UP000017174">
    <property type="component" value="Unassembled WGS sequence"/>
</dbReference>
<protein>
    <submittedName>
        <fullName evidence="2">Uncharacterized protein</fullName>
    </submittedName>
</protein>
<dbReference type="EMBL" id="AXZG01000053">
    <property type="protein sequence ID" value="ERT65490.1"/>
    <property type="molecule type" value="Genomic_DNA"/>
</dbReference>
<dbReference type="PATRIC" id="fig|888019.4.peg.1591"/>
<dbReference type="HOGENOM" id="CLU_2938917_0_0_11"/>
<proteinExistence type="predicted"/>
<evidence type="ECO:0000313" key="2">
    <source>
        <dbReference type="EMBL" id="ERT65490.1"/>
    </source>
</evidence>
<evidence type="ECO:0000313" key="3">
    <source>
        <dbReference type="Proteomes" id="UP000017174"/>
    </source>
</evidence>